<sequence length="99" mass="11244">MGQEGGDVDDSVESAIFKDIFCAMSPPNGHCLLLFLTICLMTSGGHFLSPTSNHRYHSNHQYQLQQQENYHFLPTRPALIPAVSRLQFLPHQHAIIRRD</sequence>
<proteinExistence type="predicted"/>
<organism evidence="1 2">
    <name type="scientific">Onchocerca flexuosa</name>
    <dbReference type="NCBI Taxonomy" id="387005"/>
    <lineage>
        <taxon>Eukaryota</taxon>
        <taxon>Metazoa</taxon>
        <taxon>Ecdysozoa</taxon>
        <taxon>Nematoda</taxon>
        <taxon>Chromadorea</taxon>
        <taxon>Rhabditida</taxon>
        <taxon>Spirurina</taxon>
        <taxon>Spiruromorpha</taxon>
        <taxon>Filarioidea</taxon>
        <taxon>Onchocercidae</taxon>
        <taxon>Onchocerca</taxon>
    </lineage>
</organism>
<gene>
    <name evidence="1" type="ORF">X798_07400</name>
</gene>
<dbReference type="EMBL" id="KZ270624">
    <property type="protein sequence ID" value="OZC05627.1"/>
    <property type="molecule type" value="Genomic_DNA"/>
</dbReference>
<accession>A0A238BJH9</accession>
<name>A0A238BJH9_9BILA</name>
<feature type="non-terminal residue" evidence="1">
    <location>
        <position position="99"/>
    </location>
</feature>
<reference evidence="1 2" key="1">
    <citation type="submission" date="2015-12" db="EMBL/GenBank/DDBJ databases">
        <title>Draft genome of the nematode, Onchocerca flexuosa.</title>
        <authorList>
            <person name="Mitreva M."/>
        </authorList>
    </citation>
    <scope>NUCLEOTIDE SEQUENCE [LARGE SCALE GENOMIC DNA]</scope>
    <source>
        <strain evidence="1">Red Deer</strain>
    </source>
</reference>
<keyword evidence="2" id="KW-1185">Reference proteome</keyword>
<dbReference type="Proteomes" id="UP000242913">
    <property type="component" value="Unassembled WGS sequence"/>
</dbReference>
<evidence type="ECO:0000313" key="1">
    <source>
        <dbReference type="EMBL" id="OZC05627.1"/>
    </source>
</evidence>
<protein>
    <submittedName>
        <fullName evidence="1">Uncharacterized protein</fullName>
    </submittedName>
</protein>
<dbReference type="AlphaFoldDB" id="A0A238BJH9"/>
<evidence type="ECO:0000313" key="2">
    <source>
        <dbReference type="Proteomes" id="UP000242913"/>
    </source>
</evidence>